<organism evidence="7 8">
    <name type="scientific">Uruburuella suis</name>
    <dbReference type="NCBI Taxonomy" id="252130"/>
    <lineage>
        <taxon>Bacteria</taxon>
        <taxon>Pseudomonadati</taxon>
        <taxon>Pseudomonadota</taxon>
        <taxon>Betaproteobacteria</taxon>
        <taxon>Neisseriales</taxon>
        <taxon>Neisseriaceae</taxon>
        <taxon>Uruburuella</taxon>
    </lineage>
</organism>
<dbReference type="InterPro" id="IPR011701">
    <property type="entry name" value="MFS"/>
</dbReference>
<gene>
    <name evidence="7" type="ORF">EV680_12243</name>
</gene>
<feature type="transmembrane region" description="Helical" evidence="5">
    <location>
        <begin position="46"/>
        <end position="66"/>
    </location>
</feature>
<feature type="transmembrane region" description="Helical" evidence="5">
    <location>
        <begin position="389"/>
        <end position="412"/>
    </location>
</feature>
<feature type="transmembrane region" description="Helical" evidence="5">
    <location>
        <begin position="295"/>
        <end position="314"/>
    </location>
</feature>
<dbReference type="Proteomes" id="UP000294721">
    <property type="component" value="Unassembled WGS sequence"/>
</dbReference>
<dbReference type="InterPro" id="IPR051337">
    <property type="entry name" value="OPA_Antiporter"/>
</dbReference>
<feature type="transmembrane region" description="Helical" evidence="5">
    <location>
        <begin position="320"/>
        <end position="345"/>
    </location>
</feature>
<sequence>MLTRKKWTIFSLLVLCGGTIYKLPSLKDAFYVPMQEYFHLTNGQIGNAMSVNSIVTTIGFFLSIYISDRLPRRFTMSFSLIATGLLGIYLSTMPGYWGILFVWALFGVTCDMLNWPVLLKSVSLLGDNSQQGRLFGFFETGRGVVDTIIAFSALAIFAWFGGGYLGFKAGILFYASIAILVGVVLFFAMKNNSSEDENPASAEATEEKAEKKAENPKLGSVLKNKTVWLIAFSIFCVYAVYCGLTFFIPFLSNIYALPIALVGAYGIINQYCLKMVGGPIGGLIADKVLKSPSKYLFYTFIISTIMLGILIVLPHEHMPVYLGMTCTLLFGAVIFTQRAVFFAPIGEAEISDKNTGAAMALGSFIGYAPAMFCYSLYGHVLDANPGLLGYQIVFGLMAVFACVGIFVSALLVKNIRKNRQQRSLQSV</sequence>
<feature type="transmembrane region" description="Helical" evidence="5">
    <location>
        <begin position="143"/>
        <end position="165"/>
    </location>
</feature>
<dbReference type="InterPro" id="IPR020846">
    <property type="entry name" value="MFS_dom"/>
</dbReference>
<dbReference type="CDD" id="cd06174">
    <property type="entry name" value="MFS"/>
    <property type="match status" value="1"/>
</dbReference>
<evidence type="ECO:0000313" key="7">
    <source>
        <dbReference type="EMBL" id="TCP02832.1"/>
    </source>
</evidence>
<dbReference type="PANTHER" id="PTHR43826:SF3">
    <property type="entry name" value="GLUCOSE-6-PHOSPHATE EXCHANGER SLC37A4"/>
    <property type="match status" value="1"/>
</dbReference>
<evidence type="ECO:0000256" key="2">
    <source>
        <dbReference type="ARBA" id="ARBA00022692"/>
    </source>
</evidence>
<feature type="domain" description="Major facilitator superfamily (MFS) profile" evidence="6">
    <location>
        <begin position="1"/>
        <end position="416"/>
    </location>
</feature>
<feature type="transmembrane region" description="Helical" evidence="5">
    <location>
        <begin position="171"/>
        <end position="189"/>
    </location>
</feature>
<dbReference type="EMBL" id="SLXE01000022">
    <property type="protein sequence ID" value="TCP02832.1"/>
    <property type="molecule type" value="Genomic_DNA"/>
</dbReference>
<dbReference type="Pfam" id="PF07690">
    <property type="entry name" value="MFS_1"/>
    <property type="match status" value="1"/>
</dbReference>
<keyword evidence="8" id="KW-1185">Reference proteome</keyword>
<evidence type="ECO:0000256" key="4">
    <source>
        <dbReference type="ARBA" id="ARBA00023136"/>
    </source>
</evidence>
<dbReference type="SUPFAM" id="SSF103473">
    <property type="entry name" value="MFS general substrate transporter"/>
    <property type="match status" value="1"/>
</dbReference>
<feature type="transmembrane region" description="Helical" evidence="5">
    <location>
        <begin position="254"/>
        <end position="274"/>
    </location>
</feature>
<proteinExistence type="predicted"/>
<evidence type="ECO:0000313" key="8">
    <source>
        <dbReference type="Proteomes" id="UP000294721"/>
    </source>
</evidence>
<comment type="caution">
    <text evidence="7">The sequence shown here is derived from an EMBL/GenBank/DDBJ whole genome shotgun (WGS) entry which is preliminary data.</text>
</comment>
<keyword evidence="2 5" id="KW-0812">Transmembrane</keyword>
<dbReference type="InterPro" id="IPR036259">
    <property type="entry name" value="MFS_trans_sf"/>
</dbReference>
<accession>A0ABY2BYH1</accession>
<comment type="subcellular location">
    <subcellularLocation>
        <location evidence="1">Endomembrane system</location>
        <topology evidence="1">Multi-pass membrane protein</topology>
    </subcellularLocation>
</comment>
<protein>
    <submittedName>
        <fullName evidence="7">Sugar phosphate permease</fullName>
    </submittedName>
</protein>
<dbReference type="RefSeq" id="WP_132954330.1">
    <property type="nucleotide sequence ID" value="NZ_SLXE01000022.1"/>
</dbReference>
<feature type="transmembrane region" description="Helical" evidence="5">
    <location>
        <begin position="227"/>
        <end position="248"/>
    </location>
</feature>
<dbReference type="Gene3D" id="1.20.1250.20">
    <property type="entry name" value="MFS general substrate transporter like domains"/>
    <property type="match status" value="2"/>
</dbReference>
<reference evidence="7 8" key="1">
    <citation type="submission" date="2019-03" db="EMBL/GenBank/DDBJ databases">
        <title>Genomic Encyclopedia of Type Strains, Phase IV (KMG-IV): sequencing the most valuable type-strain genomes for metagenomic binning, comparative biology and taxonomic classification.</title>
        <authorList>
            <person name="Goeker M."/>
        </authorList>
    </citation>
    <scope>NUCLEOTIDE SEQUENCE [LARGE SCALE GENOMIC DNA]</scope>
    <source>
        <strain evidence="7 8">DSM 17474</strain>
    </source>
</reference>
<keyword evidence="3 5" id="KW-1133">Transmembrane helix</keyword>
<keyword evidence="4 5" id="KW-0472">Membrane</keyword>
<evidence type="ECO:0000256" key="5">
    <source>
        <dbReference type="SAM" id="Phobius"/>
    </source>
</evidence>
<feature type="transmembrane region" description="Helical" evidence="5">
    <location>
        <begin position="96"/>
        <end position="122"/>
    </location>
</feature>
<name>A0ABY2BYH1_9NEIS</name>
<feature type="transmembrane region" description="Helical" evidence="5">
    <location>
        <begin position="357"/>
        <end position="377"/>
    </location>
</feature>
<evidence type="ECO:0000256" key="3">
    <source>
        <dbReference type="ARBA" id="ARBA00022989"/>
    </source>
</evidence>
<evidence type="ECO:0000256" key="1">
    <source>
        <dbReference type="ARBA" id="ARBA00004127"/>
    </source>
</evidence>
<feature type="transmembrane region" description="Helical" evidence="5">
    <location>
        <begin position="73"/>
        <end position="90"/>
    </location>
</feature>
<evidence type="ECO:0000259" key="6">
    <source>
        <dbReference type="PROSITE" id="PS50850"/>
    </source>
</evidence>
<dbReference type="PROSITE" id="PS50850">
    <property type="entry name" value="MFS"/>
    <property type="match status" value="1"/>
</dbReference>
<dbReference type="PANTHER" id="PTHR43826">
    <property type="entry name" value="GLUCOSE-6-PHOSPHATE EXCHANGER SLC37A4"/>
    <property type="match status" value="1"/>
</dbReference>